<evidence type="ECO:0000313" key="3">
    <source>
        <dbReference type="Proteomes" id="UP000218731"/>
    </source>
</evidence>
<dbReference type="EMBL" id="AP015029">
    <property type="protein sequence ID" value="BAW24889.1"/>
    <property type="molecule type" value="Genomic_DNA"/>
</dbReference>
<organism evidence="2 3">
    <name type="scientific">Pseudomonas putida</name>
    <name type="common">Arthrobacter siderocapsulatus</name>
    <dbReference type="NCBI Taxonomy" id="303"/>
    <lineage>
        <taxon>Bacteria</taxon>
        <taxon>Pseudomonadati</taxon>
        <taxon>Pseudomonadota</taxon>
        <taxon>Gammaproteobacteria</taxon>
        <taxon>Pseudomonadales</taxon>
        <taxon>Pseudomonadaceae</taxon>
        <taxon>Pseudomonas</taxon>
    </lineage>
</organism>
<dbReference type="PANTHER" id="PTHR43861:SF6">
    <property type="entry name" value="METHYLTRANSFERASE TYPE 11"/>
    <property type="match status" value="1"/>
</dbReference>
<feature type="domain" description="C-methyltransferase" evidence="1">
    <location>
        <begin position="279"/>
        <end position="380"/>
    </location>
</feature>
<dbReference type="AlphaFoldDB" id="A0A1L7NHD2"/>
<reference evidence="2 3" key="1">
    <citation type="submission" date="2015-11" db="EMBL/GenBank/DDBJ databases">
        <title>Complete genome sequencing of a biphenyl-degrading bacterium, Pseudomonas putida KF715 (=NBRC110667).</title>
        <authorList>
            <person name="Suenaga H."/>
            <person name="Fujihara N."/>
            <person name="Watanabe T."/>
            <person name="Hirose J."/>
            <person name="Kimura N."/>
            <person name="Yamazoe A."/>
            <person name="Hosoyama A."/>
            <person name="Shimodaira J."/>
            <person name="Furukawa K."/>
        </authorList>
    </citation>
    <scope>NUCLEOTIDE SEQUENCE [LARGE SCALE GENOMIC DNA]</scope>
    <source>
        <strain evidence="2 3">KF715</strain>
    </source>
</reference>
<dbReference type="InterPro" id="IPR013691">
    <property type="entry name" value="MeTrfase_14"/>
</dbReference>
<dbReference type="Gene3D" id="3.40.50.150">
    <property type="entry name" value="Vaccinia Virus protein VP39"/>
    <property type="match status" value="1"/>
</dbReference>
<dbReference type="Pfam" id="PF08484">
    <property type="entry name" value="Methyltransf_14"/>
    <property type="match status" value="1"/>
</dbReference>
<protein>
    <recommendedName>
        <fullName evidence="1">C-methyltransferase domain-containing protein</fullName>
    </recommendedName>
</protein>
<gene>
    <name evidence="2" type="ORF">KF715C_ch43160</name>
</gene>
<evidence type="ECO:0000259" key="1">
    <source>
        <dbReference type="Pfam" id="PF08484"/>
    </source>
</evidence>
<dbReference type="RefSeq" id="WP_224372372.1">
    <property type="nucleotide sequence ID" value="NZ_AP015029.1"/>
</dbReference>
<evidence type="ECO:0000313" key="2">
    <source>
        <dbReference type="EMBL" id="BAW24889.1"/>
    </source>
</evidence>
<dbReference type="InterPro" id="IPR029063">
    <property type="entry name" value="SAM-dependent_MTases_sf"/>
</dbReference>
<dbReference type="Pfam" id="PF13489">
    <property type="entry name" value="Methyltransf_23"/>
    <property type="match status" value="1"/>
</dbReference>
<dbReference type="Proteomes" id="UP000218731">
    <property type="component" value="Chromosome 1"/>
</dbReference>
<dbReference type="SUPFAM" id="SSF53335">
    <property type="entry name" value="S-adenosyl-L-methionine-dependent methyltransferases"/>
    <property type="match status" value="1"/>
</dbReference>
<dbReference type="CDD" id="cd02440">
    <property type="entry name" value="AdoMet_MTases"/>
    <property type="match status" value="1"/>
</dbReference>
<dbReference type="Gene3D" id="3.40.50.720">
    <property type="entry name" value="NAD(P)-binding Rossmann-like Domain"/>
    <property type="match status" value="1"/>
</dbReference>
<name>A0A1L7NHD2_PSEPU</name>
<dbReference type="PANTHER" id="PTHR43861">
    <property type="entry name" value="TRANS-ACONITATE 2-METHYLTRANSFERASE-RELATED"/>
    <property type="match status" value="1"/>
</dbReference>
<proteinExistence type="predicted"/>
<accession>A0A1L7NHD2</accession>
<sequence>MRACEICGASHPEQLHRQHFLFPGLPQAVHYDVVACRNCGFAYASDIPDQSALDQFYQNVEHHLHTDLPPGLARIHGDFFHFVEQYADLASDARILDIGSGMGHFLAHFQQAGFQRLLGMEPSPAAAKLAREIYGVEIRSATVDAFVTEERFQLISLCGVLEHIADLRNSLAKIAALLADDGYLFIAVPDAEAFGKTPPAEPFLEFALEHINFFSAASLDNLLAANGFEKVTVISQHNDFYDNHYLLAMYRKTSPAAKRFTVDAVAAASLLSYVELSRQVLRPVEALAQQLEASAEPVLIWGAGALTSRLLCDTRLGKANICGIVDRNRNLQGKSLLGLTITGPDELAQHQGATVFIASTTYAAEIRDTLTQQHHWRGRILSLATGAR</sequence>